<reference evidence="2 3" key="2">
    <citation type="journal article" date="2014" name="J. Gen. Appl. Microbiol.">
        <title>The early diverging ascomycetous budding yeast Saitoella complicata has three histone deacetylases belonging to the Clr6, Hos2, and Rpd3 lineages.</title>
        <authorList>
            <person name="Nishida H."/>
            <person name="Matsumoto T."/>
            <person name="Kondo S."/>
            <person name="Hamamoto M."/>
            <person name="Yoshikawa H."/>
        </authorList>
    </citation>
    <scope>NUCLEOTIDE SEQUENCE [LARGE SCALE GENOMIC DNA]</scope>
    <source>
        <strain evidence="2 3">NRRL Y-17804</strain>
    </source>
</reference>
<name>A0A0E9N7A4_SAICN</name>
<feature type="compositionally biased region" description="Polar residues" evidence="1">
    <location>
        <begin position="158"/>
        <end position="168"/>
    </location>
</feature>
<evidence type="ECO:0000256" key="1">
    <source>
        <dbReference type="SAM" id="MobiDB-lite"/>
    </source>
</evidence>
<dbReference type="PANTHER" id="PTHR42051">
    <property type="entry name" value="MEIOTICALLY UP-REGULATED PROTEIN PB1A10.08"/>
    <property type="match status" value="1"/>
</dbReference>
<keyword evidence="3" id="KW-1185">Reference proteome</keyword>
<accession>A0A0E9N7A4</accession>
<dbReference type="Proteomes" id="UP000033140">
    <property type="component" value="Unassembled WGS sequence"/>
</dbReference>
<proteinExistence type="predicted"/>
<dbReference type="PANTHER" id="PTHR42051:SF1">
    <property type="entry name" value="MEIOTICALLY UP-REGULATED PROTEIN PB1A10.08"/>
    <property type="match status" value="1"/>
</dbReference>
<sequence length="399" mass="43921">MPWSTTVDTMANPFTEVGGNAGNNGSGIRRQQISTLTARLRQSKTNECPIPPPHVARVLQTTAIPPFRKSKVQESMSGHDHAYRRRLRNISPSALTSLDHELPAPLSPHRRANPCGEPFTPVRAVSAPSFLLATTEKEREQLTLTLPSPPSIPPSLTETQSTSPTRASSMFSLEHTDFSHDEGFLASPTPITPWSSCLRRTKSQRARRSPLASEPVDVIEHPLSPLRENEDDEGVFMLSPLTESKKDGETQDGFFARAPSKLRRSLSKIGRALSSAAVPESSYIAANLITPALITPQPVVEVPVTSLPALFPLAEMEFPTSAIELPTWSPTKTPHPNLPLSPRPREPRLNSQFLRMWCLEQGMRRAGKIEMWTVGRAEMVLGPVTWNGCSNSGLRNEIM</sequence>
<evidence type="ECO:0000313" key="2">
    <source>
        <dbReference type="EMBL" id="GAO45817.1"/>
    </source>
</evidence>
<feature type="region of interest" description="Disordered" evidence="1">
    <location>
        <begin position="325"/>
        <end position="347"/>
    </location>
</feature>
<organism evidence="2 3">
    <name type="scientific">Saitoella complicata (strain BCRC 22490 / CBS 7301 / JCM 7358 / NBRC 10748 / NRRL Y-17804)</name>
    <dbReference type="NCBI Taxonomy" id="698492"/>
    <lineage>
        <taxon>Eukaryota</taxon>
        <taxon>Fungi</taxon>
        <taxon>Dikarya</taxon>
        <taxon>Ascomycota</taxon>
        <taxon>Taphrinomycotina</taxon>
        <taxon>Taphrinomycotina incertae sedis</taxon>
        <taxon>Saitoella</taxon>
    </lineage>
</organism>
<reference evidence="2 3" key="1">
    <citation type="journal article" date="2011" name="J. Gen. Appl. Microbiol.">
        <title>Draft genome sequencing of the enigmatic yeast Saitoella complicata.</title>
        <authorList>
            <person name="Nishida H."/>
            <person name="Hamamoto M."/>
            <person name="Sugiyama J."/>
        </authorList>
    </citation>
    <scope>NUCLEOTIDE SEQUENCE [LARGE SCALE GENOMIC DNA]</scope>
    <source>
        <strain evidence="2 3">NRRL Y-17804</strain>
    </source>
</reference>
<feature type="region of interest" description="Disordered" evidence="1">
    <location>
        <begin position="144"/>
        <end position="168"/>
    </location>
</feature>
<gene>
    <name evidence="2" type="ORF">G7K_0067-t1</name>
</gene>
<dbReference type="EMBL" id="BACD03000001">
    <property type="protein sequence ID" value="GAO45817.1"/>
    <property type="molecule type" value="Genomic_DNA"/>
</dbReference>
<protein>
    <submittedName>
        <fullName evidence="2">Uncharacterized protein</fullName>
    </submittedName>
</protein>
<reference evidence="2 3" key="3">
    <citation type="journal article" date="2015" name="Genome Announc.">
        <title>Draft Genome Sequence of the Archiascomycetous Yeast Saitoella complicata.</title>
        <authorList>
            <person name="Yamauchi K."/>
            <person name="Kondo S."/>
            <person name="Hamamoto M."/>
            <person name="Takahashi Y."/>
            <person name="Ogura Y."/>
            <person name="Hayashi T."/>
            <person name="Nishida H."/>
        </authorList>
    </citation>
    <scope>NUCLEOTIDE SEQUENCE [LARGE SCALE GENOMIC DNA]</scope>
    <source>
        <strain evidence="2 3">NRRL Y-17804</strain>
    </source>
</reference>
<feature type="region of interest" description="Disordered" evidence="1">
    <location>
        <begin position="1"/>
        <end position="28"/>
    </location>
</feature>
<dbReference type="InterPro" id="IPR034443">
    <property type="entry name" value="PB1A10.08"/>
</dbReference>
<evidence type="ECO:0000313" key="3">
    <source>
        <dbReference type="Proteomes" id="UP000033140"/>
    </source>
</evidence>
<comment type="caution">
    <text evidence="2">The sequence shown here is derived from an EMBL/GenBank/DDBJ whole genome shotgun (WGS) entry which is preliminary data.</text>
</comment>
<dbReference type="AlphaFoldDB" id="A0A0E9N7A4"/>